<sequence>MSSSLRVPCTYVFGFLLSDHERKELEDELEAIGVLQYTIQEAEIGLTKIPTKARVKYELRKIKVMMVDVTNGEGNTEKVEEANVEVKEEVGKKRKAETGKEKVRRITLNEDGNEIIELSSSGGEIEDLEEEKGENLNVARKKAEVS</sequence>
<reference evidence="2 3" key="1">
    <citation type="submission" date="2018-06" db="EMBL/GenBank/DDBJ databases">
        <title>Genome Sequence of the Brown Rot Fungal Pathogen Monilinia fructigena.</title>
        <authorList>
            <person name="Landi L."/>
            <person name="De Miccolis Angelini R.M."/>
            <person name="Pollastro S."/>
            <person name="Abate D."/>
            <person name="Faretra F."/>
            <person name="Romanazzi G."/>
        </authorList>
    </citation>
    <scope>NUCLEOTIDE SEQUENCE [LARGE SCALE GENOMIC DNA]</scope>
    <source>
        <strain evidence="2 3">Mfrg269</strain>
    </source>
</reference>
<keyword evidence="3" id="KW-1185">Reference proteome</keyword>
<dbReference type="AlphaFoldDB" id="A0A395IHA5"/>
<dbReference type="Proteomes" id="UP000249056">
    <property type="component" value="Unassembled WGS sequence"/>
</dbReference>
<evidence type="ECO:0000313" key="3">
    <source>
        <dbReference type="Proteomes" id="UP000249056"/>
    </source>
</evidence>
<feature type="region of interest" description="Disordered" evidence="1">
    <location>
        <begin position="118"/>
        <end position="146"/>
    </location>
</feature>
<dbReference type="EMBL" id="QKRW01000051">
    <property type="protein sequence ID" value="RAL59561.1"/>
    <property type="molecule type" value="Genomic_DNA"/>
</dbReference>
<evidence type="ECO:0000256" key="1">
    <source>
        <dbReference type="SAM" id="MobiDB-lite"/>
    </source>
</evidence>
<accession>A0A395IHA5</accession>
<evidence type="ECO:0000313" key="2">
    <source>
        <dbReference type="EMBL" id="RAL59561.1"/>
    </source>
</evidence>
<name>A0A395IHA5_9HELO</name>
<dbReference type="OrthoDB" id="205514at2759"/>
<comment type="caution">
    <text evidence="2">The sequence shown here is derived from an EMBL/GenBank/DDBJ whole genome shotgun (WGS) entry which is preliminary data.</text>
</comment>
<gene>
    <name evidence="2" type="ORF">DID88_006554</name>
</gene>
<organism evidence="2 3">
    <name type="scientific">Monilinia fructigena</name>
    <dbReference type="NCBI Taxonomy" id="38457"/>
    <lineage>
        <taxon>Eukaryota</taxon>
        <taxon>Fungi</taxon>
        <taxon>Dikarya</taxon>
        <taxon>Ascomycota</taxon>
        <taxon>Pezizomycotina</taxon>
        <taxon>Leotiomycetes</taxon>
        <taxon>Helotiales</taxon>
        <taxon>Sclerotiniaceae</taxon>
        <taxon>Monilinia</taxon>
    </lineage>
</organism>
<protein>
    <submittedName>
        <fullName evidence="2">Uncharacterized protein</fullName>
    </submittedName>
</protein>
<proteinExistence type="predicted"/>